<gene>
    <name evidence="3" type="ORF">IV50_GL000890</name>
</gene>
<dbReference type="GO" id="GO:0016747">
    <property type="term" value="F:acyltransferase activity, transferring groups other than amino-acyl groups"/>
    <property type="evidence" value="ECO:0007669"/>
    <property type="project" value="InterPro"/>
</dbReference>
<keyword evidence="1" id="KW-0808">Transferase</keyword>
<keyword evidence="4" id="KW-1185">Reference proteome</keyword>
<dbReference type="PROSITE" id="PS51186">
    <property type="entry name" value="GNAT"/>
    <property type="match status" value="1"/>
</dbReference>
<sequence>MDKVDIKKQTGLGELADDALMIRDAVFIAEQRVQEQREHDDEDQNRIHYVGYLADKPVTTARVQVQGDNWHIERVATLSHARGRGLAQQLMQQIMTDARLQSARSMDLNAQVTAKPFYDKLGFTQRGDVFLDAGMNHVNMQREL</sequence>
<name>A0A0R2H0Z2_WEIVI</name>
<dbReference type="InterPro" id="IPR016181">
    <property type="entry name" value="Acyl_CoA_acyltransferase"/>
</dbReference>
<evidence type="ECO:0000313" key="4">
    <source>
        <dbReference type="Proteomes" id="UP000051992"/>
    </source>
</evidence>
<comment type="caution">
    <text evidence="3">The sequence shown here is derived from an EMBL/GenBank/DDBJ whole genome shotgun (WGS) entry which is preliminary data.</text>
</comment>
<dbReference type="Pfam" id="PF13673">
    <property type="entry name" value="Acetyltransf_10"/>
    <property type="match status" value="1"/>
</dbReference>
<dbReference type="PANTHER" id="PTHR43877">
    <property type="entry name" value="AMINOALKYLPHOSPHONATE N-ACETYLTRANSFERASE-RELATED-RELATED"/>
    <property type="match status" value="1"/>
</dbReference>
<evidence type="ECO:0000313" key="3">
    <source>
        <dbReference type="EMBL" id="KRN46608.1"/>
    </source>
</evidence>
<dbReference type="EMBL" id="JQBM01000002">
    <property type="protein sequence ID" value="KRN46608.1"/>
    <property type="molecule type" value="Genomic_DNA"/>
</dbReference>
<dbReference type="Proteomes" id="UP000051992">
    <property type="component" value="Unassembled WGS sequence"/>
</dbReference>
<dbReference type="InterPro" id="IPR050832">
    <property type="entry name" value="Bact_Acetyltransf"/>
</dbReference>
<reference evidence="3 4" key="1">
    <citation type="journal article" date="2015" name="Genome Announc.">
        <title>Expanding the biotechnology potential of lactobacilli through comparative genomics of 213 strains and associated genera.</title>
        <authorList>
            <person name="Sun Z."/>
            <person name="Harris H.M."/>
            <person name="McCann A."/>
            <person name="Guo C."/>
            <person name="Argimon S."/>
            <person name="Zhang W."/>
            <person name="Yang X."/>
            <person name="Jeffery I.B."/>
            <person name="Cooney J.C."/>
            <person name="Kagawa T.F."/>
            <person name="Liu W."/>
            <person name="Song Y."/>
            <person name="Salvetti E."/>
            <person name="Wrobel A."/>
            <person name="Rasinkangas P."/>
            <person name="Parkhill J."/>
            <person name="Rea M.C."/>
            <person name="O'Sullivan O."/>
            <person name="Ritari J."/>
            <person name="Douillard F.P."/>
            <person name="Paul Ross R."/>
            <person name="Yang R."/>
            <person name="Briner A.E."/>
            <person name="Felis G.E."/>
            <person name="de Vos W.M."/>
            <person name="Barrangou R."/>
            <person name="Klaenhammer T.R."/>
            <person name="Caufield P.W."/>
            <person name="Cui Y."/>
            <person name="Zhang H."/>
            <person name="O'Toole P.W."/>
        </authorList>
    </citation>
    <scope>NUCLEOTIDE SEQUENCE [LARGE SCALE GENOMIC DNA]</scope>
    <source>
        <strain evidence="3 4">DSM 20410</strain>
    </source>
</reference>
<dbReference type="OrthoDB" id="9796171at2"/>
<dbReference type="Gene3D" id="3.40.630.30">
    <property type="match status" value="1"/>
</dbReference>
<evidence type="ECO:0000256" key="2">
    <source>
        <dbReference type="ARBA" id="ARBA00023315"/>
    </source>
</evidence>
<dbReference type="CDD" id="cd04301">
    <property type="entry name" value="NAT_SF"/>
    <property type="match status" value="1"/>
</dbReference>
<proteinExistence type="predicted"/>
<dbReference type="RefSeq" id="WP_057745624.1">
    <property type="nucleotide sequence ID" value="NZ_BJLU01000002.1"/>
</dbReference>
<organism evidence="3 4">
    <name type="scientific">Weissella viridescens</name>
    <name type="common">Lactobacillus viridescens</name>
    <dbReference type="NCBI Taxonomy" id="1629"/>
    <lineage>
        <taxon>Bacteria</taxon>
        <taxon>Bacillati</taxon>
        <taxon>Bacillota</taxon>
        <taxon>Bacilli</taxon>
        <taxon>Lactobacillales</taxon>
        <taxon>Lactobacillaceae</taxon>
        <taxon>Weissella</taxon>
    </lineage>
</organism>
<dbReference type="PATRIC" id="fig|1629.5.peg.898"/>
<dbReference type="AlphaFoldDB" id="A0A0R2H0Z2"/>
<evidence type="ECO:0000256" key="1">
    <source>
        <dbReference type="ARBA" id="ARBA00022679"/>
    </source>
</evidence>
<dbReference type="SUPFAM" id="SSF55729">
    <property type="entry name" value="Acyl-CoA N-acyltransferases (Nat)"/>
    <property type="match status" value="1"/>
</dbReference>
<protein>
    <submittedName>
        <fullName evidence="3">Uncharacterized protein</fullName>
    </submittedName>
</protein>
<accession>A0A0R2H0Z2</accession>
<keyword evidence="2" id="KW-0012">Acyltransferase</keyword>
<dbReference type="InterPro" id="IPR000182">
    <property type="entry name" value="GNAT_dom"/>
</dbReference>